<dbReference type="InterPro" id="IPR036700">
    <property type="entry name" value="BOBF_sf"/>
</dbReference>
<dbReference type="PANTHER" id="PTHR36571:SF1">
    <property type="entry name" value="PROTEIN YGIW"/>
    <property type="match status" value="1"/>
</dbReference>
<dbReference type="Gene3D" id="2.40.50.200">
    <property type="entry name" value="Bacterial OB-fold"/>
    <property type="match status" value="1"/>
</dbReference>
<feature type="signal peptide" evidence="2">
    <location>
        <begin position="1"/>
        <end position="21"/>
    </location>
</feature>
<dbReference type="PANTHER" id="PTHR36571">
    <property type="entry name" value="PROTEIN YGIW"/>
    <property type="match status" value="1"/>
</dbReference>
<organism evidence="3 4">
    <name type="scientific">Photobacterium atrarenae</name>
    <dbReference type="NCBI Taxonomy" id="865757"/>
    <lineage>
        <taxon>Bacteria</taxon>
        <taxon>Pseudomonadati</taxon>
        <taxon>Pseudomonadota</taxon>
        <taxon>Gammaproteobacteria</taxon>
        <taxon>Vibrionales</taxon>
        <taxon>Vibrionaceae</taxon>
        <taxon>Photobacterium</taxon>
    </lineage>
</organism>
<evidence type="ECO:0000256" key="1">
    <source>
        <dbReference type="ARBA" id="ARBA00022729"/>
    </source>
</evidence>
<dbReference type="RefSeq" id="WP_255391306.1">
    <property type="nucleotide sequence ID" value="NZ_CP101509.1"/>
</dbReference>
<dbReference type="Pfam" id="PF04076">
    <property type="entry name" value="BOF"/>
    <property type="match status" value="1"/>
</dbReference>
<reference evidence="3" key="1">
    <citation type="submission" date="2022-07" db="EMBL/GenBank/DDBJ databases">
        <title>Genome sequencing of Photobacterium atrarenae GJH2-4.</title>
        <authorList>
            <person name="Park S.-J."/>
        </authorList>
    </citation>
    <scope>NUCLEOTIDE SEQUENCE</scope>
    <source>
        <strain evidence="3">GJH2-4</strain>
    </source>
</reference>
<keyword evidence="4" id="KW-1185">Reference proteome</keyword>
<name>A0ABY5GNU7_9GAMM</name>
<dbReference type="Proteomes" id="UP001057998">
    <property type="component" value="Chromosome 2"/>
</dbReference>
<dbReference type="SUPFAM" id="SSF101756">
    <property type="entry name" value="Hypothetical protein YgiW"/>
    <property type="match status" value="1"/>
</dbReference>
<sequence length="121" mass="13214">MKKTIIALTAAAIMTPALVLADQAKQTPLSYHGPVETVTVTELLQDTGMLTERDAVVEGQLVKQINADTFIFSDATGEIQVEVDDDVQLPQAINASTRLRLYGEYEGGRTPEIEVDRIQVL</sequence>
<dbReference type="NCBIfam" id="NF033674">
    <property type="entry name" value="stress_OB_fold"/>
    <property type="match status" value="1"/>
</dbReference>
<gene>
    <name evidence="3" type="ORF">NNL38_23515</name>
</gene>
<evidence type="ECO:0000256" key="2">
    <source>
        <dbReference type="SAM" id="SignalP"/>
    </source>
</evidence>
<dbReference type="InterPro" id="IPR005220">
    <property type="entry name" value="CarO-like"/>
</dbReference>
<proteinExistence type="predicted"/>
<accession>A0ABY5GNU7</accession>
<keyword evidence="1 2" id="KW-0732">Signal</keyword>
<dbReference type="EMBL" id="CP101509">
    <property type="protein sequence ID" value="UTV29968.1"/>
    <property type="molecule type" value="Genomic_DNA"/>
</dbReference>
<evidence type="ECO:0000313" key="3">
    <source>
        <dbReference type="EMBL" id="UTV29968.1"/>
    </source>
</evidence>
<protein>
    <submittedName>
        <fullName evidence="3">NirD/YgiW/YdeI family stress tolerance protein</fullName>
    </submittedName>
</protein>
<evidence type="ECO:0000313" key="4">
    <source>
        <dbReference type="Proteomes" id="UP001057998"/>
    </source>
</evidence>
<feature type="chain" id="PRO_5047194050" evidence="2">
    <location>
        <begin position="22"/>
        <end position="121"/>
    </location>
</feature>